<sequence length="75" mass="8785">MDLNSFIEKFAEAIELEDSSVLSRDTVFRTLPEWDSLSYLSVIAMMDEEYDIQIENADFKQLLTIEDLVNYISNR</sequence>
<organism evidence="1 2">
    <name type="scientific">Lepagella muris</name>
    <dbReference type="NCBI Taxonomy" id="3032870"/>
    <lineage>
        <taxon>Bacteria</taxon>
        <taxon>Pseudomonadati</taxon>
        <taxon>Bacteroidota</taxon>
        <taxon>Bacteroidia</taxon>
        <taxon>Bacteroidales</taxon>
        <taxon>Muribaculaceae</taxon>
        <taxon>Lepagella</taxon>
    </lineage>
</organism>
<protein>
    <submittedName>
        <fullName evidence="1">Acyl carrier protein</fullName>
    </submittedName>
</protein>
<keyword evidence="2" id="KW-1185">Reference proteome</keyword>
<evidence type="ECO:0000313" key="2">
    <source>
        <dbReference type="Proteomes" id="UP000306319"/>
    </source>
</evidence>
<dbReference type="EMBL" id="SRYB01000001">
    <property type="protein sequence ID" value="TGY81090.1"/>
    <property type="molecule type" value="Genomic_DNA"/>
</dbReference>
<dbReference type="Proteomes" id="UP000306319">
    <property type="component" value="Unassembled WGS sequence"/>
</dbReference>
<comment type="caution">
    <text evidence="1">The sequence shown here is derived from an EMBL/GenBank/DDBJ whole genome shotgun (WGS) entry which is preliminary data.</text>
</comment>
<evidence type="ECO:0000313" key="1">
    <source>
        <dbReference type="EMBL" id="TGY81090.1"/>
    </source>
</evidence>
<gene>
    <name evidence="1" type="ORF">E5331_01530</name>
</gene>
<reference evidence="1" key="1">
    <citation type="submission" date="2019-04" db="EMBL/GenBank/DDBJ databases">
        <title>Microbes associate with the intestines of laboratory mice.</title>
        <authorList>
            <person name="Navarre W."/>
            <person name="Wong E."/>
            <person name="Huang K."/>
            <person name="Tropini C."/>
            <person name="Ng K."/>
            <person name="Yu B."/>
        </authorList>
    </citation>
    <scope>NUCLEOTIDE SEQUENCE</scope>
    <source>
        <strain evidence="1">NM04_E33</strain>
    </source>
</reference>
<accession>A0AC61RNN9</accession>
<proteinExistence type="predicted"/>
<name>A0AC61RNN9_9BACT</name>